<keyword evidence="2" id="KW-1185">Reference proteome</keyword>
<reference evidence="1 2" key="1">
    <citation type="journal article" date="2016" name="Genome Announc.">
        <title>Draft Whole-Genome Sequence of Trichoderma gamsii T6085, a Promising Biocontrol Agent of Fusarium Head Blight on Wheat.</title>
        <authorList>
            <person name="Baroncelli R."/>
            <person name="Zapparata A."/>
            <person name="Piaggeschi G."/>
            <person name="Sarrocco S."/>
            <person name="Vannacci G."/>
        </authorList>
    </citation>
    <scope>NUCLEOTIDE SEQUENCE [LARGE SCALE GENOMIC DNA]</scope>
    <source>
        <strain evidence="1 2">T6085</strain>
    </source>
</reference>
<accession>A0A2P4ZVM5</accession>
<proteinExistence type="predicted"/>
<name>A0A2P4ZVM5_9HYPO</name>
<evidence type="ECO:0000313" key="1">
    <source>
        <dbReference type="EMBL" id="PON28331.1"/>
    </source>
</evidence>
<dbReference type="Proteomes" id="UP000054821">
    <property type="component" value="Unassembled WGS sequence"/>
</dbReference>
<dbReference type="EMBL" id="JPDN02000007">
    <property type="protein sequence ID" value="PON28331.1"/>
    <property type="molecule type" value="Genomic_DNA"/>
</dbReference>
<comment type="caution">
    <text evidence="1">The sequence shown here is derived from an EMBL/GenBank/DDBJ whole genome shotgun (WGS) entry which is preliminary data.</text>
</comment>
<dbReference type="GeneID" id="36347424"/>
<evidence type="ECO:0000313" key="2">
    <source>
        <dbReference type="Proteomes" id="UP000054821"/>
    </source>
</evidence>
<dbReference type="AlphaFoldDB" id="A0A2P4ZVM5"/>
<protein>
    <submittedName>
        <fullName evidence="1">Uncharacterized protein</fullName>
    </submittedName>
</protein>
<organism evidence="1 2">
    <name type="scientific">Trichoderma gamsii</name>
    <dbReference type="NCBI Taxonomy" id="398673"/>
    <lineage>
        <taxon>Eukaryota</taxon>
        <taxon>Fungi</taxon>
        <taxon>Dikarya</taxon>
        <taxon>Ascomycota</taxon>
        <taxon>Pezizomycotina</taxon>
        <taxon>Sordariomycetes</taxon>
        <taxon>Hypocreomycetidae</taxon>
        <taxon>Hypocreales</taxon>
        <taxon>Hypocreaceae</taxon>
        <taxon>Trichoderma</taxon>
    </lineage>
</organism>
<dbReference type="RefSeq" id="XP_024406188.1">
    <property type="nucleotide sequence ID" value="XM_024549073.1"/>
</dbReference>
<gene>
    <name evidence="1" type="ORF">TGAM01_v202825</name>
</gene>
<sequence length="51" mass="5803">MLVLGHFHSMPERVPCIVLQVQLPVFRTSSKTLIVTGNAVCGNTYLLLRYW</sequence>